<dbReference type="Gene3D" id="3.40.50.1460">
    <property type="match status" value="1"/>
</dbReference>
<sequence>MRGPSIGSFLSVITKKNFNTLTLVKTQPQITYGSGYLDKGVRTDEPDGGSIVGGPPSSSSSSSPTSARGPGGPGQQLPSMSDMLVCYPTLTGYYAWRNRARGSWYIEAIVQVFMRYAKCEDICAMLNRILPTPSKAVTAIPSSPPRQTTPPLPPTPPIAAPFPSLPSSLSNHSLSNHSTAFIITTNCCSVSIITVLSVKTLHRFHQHHQLLLRFHHYRPLCQTTPPLSSSSPIAAPFPSLPSSLSNHSTGSTNITYCCSDSIITVLYVKPLHRFHQHHQLLLRFHHYRPLCQNTSPVPPTPPIAAPIPSSLSSMLNHSTASTNTIDYCSVSIITILTVKPLHRFHQHHQLLLRFHHYRPLCQNTPPVPPTPSITAPFPSSPSSLSNHSTASTNTTYCCSVPVITSILHEHQKESSGKSTDVLV</sequence>
<dbReference type="GO" id="GO:0006915">
    <property type="term" value="P:apoptotic process"/>
    <property type="evidence" value="ECO:0007669"/>
    <property type="project" value="UniProtKB-KW"/>
</dbReference>
<keyword evidence="1" id="KW-0645">Protease</keyword>
<keyword evidence="2" id="KW-0053">Apoptosis</keyword>
<evidence type="ECO:0000313" key="7">
    <source>
        <dbReference type="Proteomes" id="UP000735302"/>
    </source>
</evidence>
<accession>A0AAV4CG65</accession>
<dbReference type="GO" id="GO:0004197">
    <property type="term" value="F:cysteine-type endopeptidase activity"/>
    <property type="evidence" value="ECO:0007669"/>
    <property type="project" value="InterPro"/>
</dbReference>
<dbReference type="PANTHER" id="PTHR47901">
    <property type="entry name" value="CASPASE RECRUITMENT DOMAIN-CONTAINING PROTEIN 18"/>
    <property type="match status" value="1"/>
</dbReference>
<keyword evidence="7" id="KW-1185">Reference proteome</keyword>
<feature type="compositionally biased region" description="Low complexity" evidence="4">
    <location>
        <begin position="53"/>
        <end position="68"/>
    </location>
</feature>
<gene>
    <name evidence="6" type="ORF">PoB_005742800</name>
</gene>
<organism evidence="6 7">
    <name type="scientific">Plakobranchus ocellatus</name>
    <dbReference type="NCBI Taxonomy" id="259542"/>
    <lineage>
        <taxon>Eukaryota</taxon>
        <taxon>Metazoa</taxon>
        <taxon>Spiralia</taxon>
        <taxon>Lophotrochozoa</taxon>
        <taxon>Mollusca</taxon>
        <taxon>Gastropoda</taxon>
        <taxon>Heterobranchia</taxon>
        <taxon>Euthyneura</taxon>
        <taxon>Panpulmonata</taxon>
        <taxon>Sacoglossa</taxon>
        <taxon>Placobranchoidea</taxon>
        <taxon>Plakobranchidae</taxon>
        <taxon>Plakobranchus</taxon>
    </lineage>
</organism>
<evidence type="ECO:0000256" key="3">
    <source>
        <dbReference type="ARBA" id="ARBA00022801"/>
    </source>
</evidence>
<dbReference type="SUPFAM" id="SSF52129">
    <property type="entry name" value="Caspase-like"/>
    <property type="match status" value="1"/>
</dbReference>
<keyword evidence="3" id="KW-0378">Hydrolase</keyword>
<evidence type="ECO:0000256" key="1">
    <source>
        <dbReference type="ARBA" id="ARBA00022670"/>
    </source>
</evidence>
<dbReference type="InterPro" id="IPR011600">
    <property type="entry name" value="Pept_C14_caspase"/>
</dbReference>
<feature type="region of interest" description="Disordered" evidence="4">
    <location>
        <begin position="137"/>
        <end position="158"/>
    </location>
</feature>
<evidence type="ECO:0000259" key="5">
    <source>
        <dbReference type="PROSITE" id="PS50207"/>
    </source>
</evidence>
<dbReference type="Proteomes" id="UP000735302">
    <property type="component" value="Unassembled WGS sequence"/>
</dbReference>
<feature type="domain" description="Caspase family p10" evidence="5">
    <location>
        <begin position="73"/>
        <end position="129"/>
    </location>
</feature>
<proteinExistence type="predicted"/>
<evidence type="ECO:0000256" key="2">
    <source>
        <dbReference type="ARBA" id="ARBA00022703"/>
    </source>
</evidence>
<evidence type="ECO:0000313" key="6">
    <source>
        <dbReference type="EMBL" id="GFO30923.1"/>
    </source>
</evidence>
<dbReference type="InterPro" id="IPR002398">
    <property type="entry name" value="Pept_C14"/>
</dbReference>
<dbReference type="GO" id="GO:0006508">
    <property type="term" value="P:proteolysis"/>
    <property type="evidence" value="ECO:0007669"/>
    <property type="project" value="UniProtKB-KW"/>
</dbReference>
<feature type="compositionally biased region" description="Pro residues" evidence="4">
    <location>
        <begin position="142"/>
        <end position="158"/>
    </location>
</feature>
<dbReference type="EMBL" id="BLXT01006291">
    <property type="protein sequence ID" value="GFO30923.1"/>
    <property type="molecule type" value="Genomic_DNA"/>
</dbReference>
<dbReference type="Pfam" id="PF00656">
    <property type="entry name" value="Peptidase_C14"/>
    <property type="match status" value="1"/>
</dbReference>
<dbReference type="InterPro" id="IPR029030">
    <property type="entry name" value="Caspase-like_dom_sf"/>
</dbReference>
<evidence type="ECO:0000256" key="4">
    <source>
        <dbReference type="SAM" id="MobiDB-lite"/>
    </source>
</evidence>
<protein>
    <submittedName>
        <fullName evidence="6">Caspase-2</fullName>
    </submittedName>
</protein>
<dbReference type="PANTHER" id="PTHR47901:SF8">
    <property type="entry name" value="CASPASE-3"/>
    <property type="match status" value="1"/>
</dbReference>
<comment type="caution">
    <text evidence="6">The sequence shown here is derived from an EMBL/GenBank/DDBJ whole genome shotgun (WGS) entry which is preliminary data.</text>
</comment>
<name>A0AAV4CG65_9GAST</name>
<feature type="region of interest" description="Disordered" evidence="4">
    <location>
        <begin position="35"/>
        <end position="78"/>
    </location>
</feature>
<reference evidence="6 7" key="1">
    <citation type="journal article" date="2021" name="Elife">
        <title>Chloroplast acquisition without the gene transfer in kleptoplastic sea slugs, Plakobranchus ocellatus.</title>
        <authorList>
            <person name="Maeda T."/>
            <person name="Takahashi S."/>
            <person name="Yoshida T."/>
            <person name="Shimamura S."/>
            <person name="Takaki Y."/>
            <person name="Nagai Y."/>
            <person name="Toyoda A."/>
            <person name="Suzuki Y."/>
            <person name="Arimoto A."/>
            <person name="Ishii H."/>
            <person name="Satoh N."/>
            <person name="Nishiyama T."/>
            <person name="Hasebe M."/>
            <person name="Maruyama T."/>
            <person name="Minagawa J."/>
            <person name="Obokata J."/>
            <person name="Shigenobu S."/>
        </authorList>
    </citation>
    <scope>NUCLEOTIDE SEQUENCE [LARGE SCALE GENOMIC DNA]</scope>
</reference>
<dbReference type="PROSITE" id="PS50207">
    <property type="entry name" value="CASPASE_P10"/>
    <property type="match status" value="1"/>
</dbReference>
<dbReference type="AlphaFoldDB" id="A0AAV4CG65"/>
<dbReference type="InterPro" id="IPR002138">
    <property type="entry name" value="Pept_C14_p10"/>
</dbReference>